<keyword evidence="3" id="KW-1185">Reference proteome</keyword>
<organism evidence="2 3">
    <name type="scientific">Robertmurraya beringensis</name>
    <dbReference type="NCBI Taxonomy" id="641660"/>
    <lineage>
        <taxon>Bacteria</taxon>
        <taxon>Bacillati</taxon>
        <taxon>Bacillota</taxon>
        <taxon>Bacilli</taxon>
        <taxon>Bacillales</taxon>
        <taxon>Bacillaceae</taxon>
        <taxon>Robertmurraya</taxon>
    </lineage>
</organism>
<dbReference type="InterPro" id="IPR016177">
    <property type="entry name" value="DNA-bd_dom_sf"/>
</dbReference>
<feature type="domain" description="HNH nuclease" evidence="1">
    <location>
        <begin position="91"/>
        <end position="120"/>
    </location>
</feature>
<evidence type="ECO:0000313" key="3">
    <source>
        <dbReference type="Proteomes" id="UP001589738"/>
    </source>
</evidence>
<gene>
    <name evidence="2" type="ORF">ACFFHF_10260</name>
</gene>
<dbReference type="SUPFAM" id="SSF54060">
    <property type="entry name" value="His-Me finger endonucleases"/>
    <property type="match status" value="1"/>
</dbReference>
<dbReference type="Pfam" id="PF13392">
    <property type="entry name" value="HNH_3"/>
    <property type="match status" value="1"/>
</dbReference>
<protein>
    <submittedName>
        <fullName evidence="2">HNH endonuclease</fullName>
    </submittedName>
</protein>
<dbReference type="RefSeq" id="WP_340902050.1">
    <property type="nucleotide sequence ID" value="NZ_JBHLUU010000030.1"/>
</dbReference>
<comment type="caution">
    <text evidence="2">The sequence shown here is derived from an EMBL/GenBank/DDBJ whole genome shotgun (WGS) entry which is preliminary data.</text>
</comment>
<reference evidence="2 3" key="1">
    <citation type="submission" date="2024-09" db="EMBL/GenBank/DDBJ databases">
        <authorList>
            <person name="Sun Q."/>
            <person name="Mori K."/>
        </authorList>
    </citation>
    <scope>NUCLEOTIDE SEQUENCE [LARGE SCALE GENOMIC DNA]</scope>
    <source>
        <strain evidence="2 3">CGMCC 1.9126</strain>
    </source>
</reference>
<keyword evidence="2" id="KW-0378">Hydrolase</keyword>
<proteinExistence type="predicted"/>
<dbReference type="Gene3D" id="3.90.75.20">
    <property type="match status" value="1"/>
</dbReference>
<evidence type="ECO:0000313" key="2">
    <source>
        <dbReference type="EMBL" id="MFC0475628.1"/>
    </source>
</evidence>
<dbReference type="InterPro" id="IPR003615">
    <property type="entry name" value="HNH_nuc"/>
</dbReference>
<dbReference type="Proteomes" id="UP001589738">
    <property type="component" value="Unassembled WGS sequence"/>
</dbReference>
<dbReference type="GO" id="GO:0004519">
    <property type="term" value="F:endonuclease activity"/>
    <property type="evidence" value="ECO:0007669"/>
    <property type="project" value="UniProtKB-KW"/>
</dbReference>
<dbReference type="SUPFAM" id="SSF54171">
    <property type="entry name" value="DNA-binding domain"/>
    <property type="match status" value="1"/>
</dbReference>
<dbReference type="InterPro" id="IPR044925">
    <property type="entry name" value="His-Me_finger_sf"/>
</dbReference>
<dbReference type="EMBL" id="JBHLUU010000030">
    <property type="protein sequence ID" value="MFC0475628.1"/>
    <property type="molecule type" value="Genomic_DNA"/>
</dbReference>
<name>A0ABV6KQN2_9BACI</name>
<sequence length="220" mass="24989">MKTALEMSKDVKSLETRSLRASSKNMYHLLEDGTTMVGTLSGGFEFTIDLEDFEKVSSKAWYPNKSNGTEGTIYVTDCRGQQLHQFLLTPPKGFEVDHIDLNPLNNCRSNLRICTHQQNQCNQPLQINNTSGVTGVSFYSPRGKYRARIKVSQYDIHLGYFHHFIEAVQARNEGMKLMFGEFGRLNDAPEAPVWIKKLVYEKCSRHFDKAAVSVLEDESA</sequence>
<evidence type="ECO:0000259" key="1">
    <source>
        <dbReference type="Pfam" id="PF13392"/>
    </source>
</evidence>
<accession>A0ABV6KQN2</accession>
<keyword evidence="2" id="KW-0540">Nuclease</keyword>
<keyword evidence="2" id="KW-0255">Endonuclease</keyword>